<dbReference type="Gene3D" id="3.40.50.720">
    <property type="entry name" value="NAD(P)-binding Rossmann-like Domain"/>
    <property type="match status" value="1"/>
</dbReference>
<dbReference type="PANTHER" id="PTHR43157:SF31">
    <property type="entry name" value="PHOSPHATIDYLINOSITOL-GLYCAN BIOSYNTHESIS CLASS F PROTEIN"/>
    <property type="match status" value="1"/>
</dbReference>
<proteinExistence type="predicted"/>
<comment type="caution">
    <text evidence="2">The sequence shown here is derived from an EMBL/GenBank/DDBJ whole genome shotgun (WGS) entry which is preliminary data.</text>
</comment>
<keyword evidence="1" id="KW-0560">Oxidoreductase</keyword>
<evidence type="ECO:0000313" key="2">
    <source>
        <dbReference type="EMBL" id="CAG9990169.1"/>
    </source>
</evidence>
<dbReference type="AlphaFoldDB" id="A0A9N9UIJ2"/>
<dbReference type="OrthoDB" id="191139at2759"/>
<dbReference type="SUPFAM" id="SSF51735">
    <property type="entry name" value="NAD(P)-binding Rossmann-fold domains"/>
    <property type="match status" value="1"/>
</dbReference>
<reference evidence="2 3" key="2">
    <citation type="submission" date="2021-10" db="EMBL/GenBank/DDBJ databases">
        <authorList>
            <person name="Piombo E."/>
        </authorList>
    </citation>
    <scope>NUCLEOTIDE SEQUENCE [LARGE SCALE GENOMIC DNA]</scope>
</reference>
<gene>
    <name evidence="2" type="ORF">CBYS24578_00012404</name>
</gene>
<dbReference type="GO" id="GO:0016491">
    <property type="term" value="F:oxidoreductase activity"/>
    <property type="evidence" value="ECO:0007669"/>
    <property type="project" value="UniProtKB-KW"/>
</dbReference>
<accession>A0A9N9UIJ2</accession>
<dbReference type="EMBL" id="CABFNO020001469">
    <property type="protein sequence ID" value="CAG9990169.1"/>
    <property type="molecule type" value="Genomic_DNA"/>
</dbReference>
<protein>
    <submittedName>
        <fullName evidence="2">Uncharacterized protein</fullName>
    </submittedName>
</protein>
<reference evidence="3" key="1">
    <citation type="submission" date="2019-06" db="EMBL/GenBank/DDBJ databases">
        <authorList>
            <person name="Broberg M."/>
        </authorList>
    </citation>
    <scope>NUCLEOTIDE SEQUENCE [LARGE SCALE GENOMIC DNA]</scope>
</reference>
<dbReference type="InterPro" id="IPR036291">
    <property type="entry name" value="NAD(P)-bd_dom_sf"/>
</dbReference>
<evidence type="ECO:0000313" key="3">
    <source>
        <dbReference type="Proteomes" id="UP000754883"/>
    </source>
</evidence>
<dbReference type="InterPro" id="IPR002347">
    <property type="entry name" value="SDR_fam"/>
</dbReference>
<dbReference type="PANTHER" id="PTHR43157">
    <property type="entry name" value="PHOSPHATIDYLINOSITOL-GLYCAN BIOSYNTHESIS CLASS F PROTEIN-RELATED"/>
    <property type="match status" value="1"/>
</dbReference>
<name>A0A9N9UIJ2_9HYPO</name>
<dbReference type="Proteomes" id="UP000754883">
    <property type="component" value="Unassembled WGS sequence"/>
</dbReference>
<organism evidence="2 3">
    <name type="scientific">Clonostachys byssicola</name>
    <dbReference type="NCBI Taxonomy" id="160290"/>
    <lineage>
        <taxon>Eukaryota</taxon>
        <taxon>Fungi</taxon>
        <taxon>Dikarya</taxon>
        <taxon>Ascomycota</taxon>
        <taxon>Pezizomycotina</taxon>
        <taxon>Sordariomycetes</taxon>
        <taxon>Hypocreomycetidae</taxon>
        <taxon>Hypocreales</taxon>
        <taxon>Bionectriaceae</taxon>
        <taxon>Clonostachys</taxon>
    </lineage>
</organism>
<dbReference type="PRINTS" id="PR00081">
    <property type="entry name" value="GDHRDH"/>
</dbReference>
<evidence type="ECO:0000256" key="1">
    <source>
        <dbReference type="ARBA" id="ARBA00023002"/>
    </source>
</evidence>
<sequence length="358" mass="38664">MAPQFDTTPEQQAGQLHFFKSQVLETKSPVLTQKDADLSGQTAIITGGNVGVGFEAGRQLLDVGLSKLILAVRNEESGRTAAKTLLAGRGENQKVEVWKLDLSNYDSVTAFAERAKSLKARPDVVLLNAGVLCAKPTFNKSTGYDEDVQTNFLSTVLLLTLLLPVLKDKPSSAKVIPPPVPRISIVSSIMAHWAKFAERDSDPLLAAFGDESASNWDMEERYSTSKLLALLFLGELARRISPETAIINAPTPGVCHGSLFLRQTSGVVGFMIGMFYRLIGHSCTVGASQVLAAAVRTGPESHGQFVENGKLRPLPALIYTSEGEQLARRVWKETLDELSFAGVEKNIDNLSPPSTTSP</sequence>
<keyword evidence="3" id="KW-1185">Reference proteome</keyword>
<dbReference type="Pfam" id="PF00106">
    <property type="entry name" value="adh_short"/>
    <property type="match status" value="1"/>
</dbReference>